<dbReference type="Pfam" id="PF09107">
    <property type="entry name" value="WHD_3rd_SelB"/>
    <property type="match status" value="1"/>
</dbReference>
<dbReference type="PANTHER" id="PTHR43721:SF22">
    <property type="entry name" value="ELONGATION FACTOR TU, MITOCHONDRIAL"/>
    <property type="match status" value="1"/>
</dbReference>
<keyword evidence="11" id="KW-1185">Reference proteome</keyword>
<dbReference type="InterPro" id="IPR036388">
    <property type="entry name" value="WH-like_DNA-bd_sf"/>
</dbReference>
<keyword evidence="5" id="KW-0648">Protein biosynthesis</keyword>
<dbReference type="InterPro" id="IPR015191">
    <property type="entry name" value="SelB_WHD4"/>
</dbReference>
<keyword evidence="4" id="KW-0547">Nucleotide-binding</keyword>
<dbReference type="InterPro" id="IPR031157">
    <property type="entry name" value="G_TR_CS"/>
</dbReference>
<dbReference type="PANTHER" id="PTHR43721">
    <property type="entry name" value="ELONGATION FACTOR TU-RELATED"/>
    <property type="match status" value="1"/>
</dbReference>
<dbReference type="Pfam" id="PF25461">
    <property type="entry name" value="Beta-barrel_SelB"/>
    <property type="match status" value="1"/>
</dbReference>
<dbReference type="SUPFAM" id="SSF46785">
    <property type="entry name" value="Winged helix' DNA-binding domain"/>
    <property type="match status" value="2"/>
</dbReference>
<dbReference type="Gene3D" id="1.10.10.2770">
    <property type="match status" value="1"/>
</dbReference>
<dbReference type="CDD" id="cd03696">
    <property type="entry name" value="SelB_II"/>
    <property type="match status" value="1"/>
</dbReference>
<evidence type="ECO:0000256" key="1">
    <source>
        <dbReference type="ARBA" id="ARBA00004496"/>
    </source>
</evidence>
<dbReference type="GO" id="GO:0003723">
    <property type="term" value="F:RNA binding"/>
    <property type="evidence" value="ECO:0007669"/>
    <property type="project" value="InterPro"/>
</dbReference>
<dbReference type="SUPFAM" id="SSF50447">
    <property type="entry name" value="Translation proteins"/>
    <property type="match status" value="1"/>
</dbReference>
<dbReference type="InterPro" id="IPR004535">
    <property type="entry name" value="Transl_elong_SelB"/>
</dbReference>
<dbReference type="InterPro" id="IPR015190">
    <property type="entry name" value="Elong_fac_SelB-wing-hlx_typ-2"/>
</dbReference>
<evidence type="ECO:0000256" key="5">
    <source>
        <dbReference type="ARBA" id="ARBA00022917"/>
    </source>
</evidence>
<evidence type="ECO:0000256" key="6">
    <source>
        <dbReference type="ARBA" id="ARBA00023134"/>
    </source>
</evidence>
<dbReference type="Proteomes" id="UP000674938">
    <property type="component" value="Unassembled WGS sequence"/>
</dbReference>
<comment type="function">
    <text evidence="7">Translation factor necessary for the incorporation of selenocysteine into proteins. It probably replaces EF-Tu for the insertion of selenocysteine directed by the UGA codon. SelB binds GTP and GDP.</text>
</comment>
<accession>A0A940SXC8</accession>
<dbReference type="InterPro" id="IPR004161">
    <property type="entry name" value="EFTu-like_2"/>
</dbReference>
<dbReference type="InterPro" id="IPR050055">
    <property type="entry name" value="EF-Tu_GTPase"/>
</dbReference>
<dbReference type="NCBIfam" id="TIGR00231">
    <property type="entry name" value="small_GTP"/>
    <property type="match status" value="1"/>
</dbReference>
<dbReference type="GO" id="GO:0001514">
    <property type="term" value="P:selenocysteine incorporation"/>
    <property type="evidence" value="ECO:0007669"/>
    <property type="project" value="InterPro"/>
</dbReference>
<evidence type="ECO:0000259" key="9">
    <source>
        <dbReference type="PROSITE" id="PS51722"/>
    </source>
</evidence>
<dbReference type="InterPro" id="IPR000795">
    <property type="entry name" value="T_Tr_GTP-bd_dom"/>
</dbReference>
<dbReference type="InterPro" id="IPR027417">
    <property type="entry name" value="P-loop_NTPase"/>
</dbReference>
<dbReference type="Pfam" id="PF09106">
    <property type="entry name" value="WHD_2nd_SelB"/>
    <property type="match status" value="1"/>
</dbReference>
<dbReference type="InterPro" id="IPR036390">
    <property type="entry name" value="WH_DNA-bd_sf"/>
</dbReference>
<dbReference type="GO" id="GO:0005525">
    <property type="term" value="F:GTP binding"/>
    <property type="evidence" value="ECO:0007669"/>
    <property type="project" value="UniProtKB-KW"/>
</dbReference>
<dbReference type="Pfam" id="PF03144">
    <property type="entry name" value="GTP_EFTU_D2"/>
    <property type="match status" value="1"/>
</dbReference>
<dbReference type="EMBL" id="JAEEGA010000023">
    <property type="protein sequence ID" value="MBP1044190.1"/>
    <property type="molecule type" value="Genomic_DNA"/>
</dbReference>
<dbReference type="InterPro" id="IPR057335">
    <property type="entry name" value="Beta-barrel_SelB"/>
</dbReference>
<evidence type="ECO:0000256" key="7">
    <source>
        <dbReference type="ARBA" id="ARBA00025526"/>
    </source>
</evidence>
<dbReference type="RefSeq" id="WP_209532457.1">
    <property type="nucleotide sequence ID" value="NZ_JAEEGA010000023.1"/>
</dbReference>
<evidence type="ECO:0000256" key="2">
    <source>
        <dbReference type="ARBA" id="ARBA00015953"/>
    </source>
</evidence>
<dbReference type="Gene3D" id="3.40.50.300">
    <property type="entry name" value="P-loop containing nucleotide triphosphate hydrolases"/>
    <property type="match status" value="1"/>
</dbReference>
<evidence type="ECO:0000313" key="10">
    <source>
        <dbReference type="EMBL" id="MBP1044190.1"/>
    </source>
</evidence>
<dbReference type="NCBIfam" id="TIGR00475">
    <property type="entry name" value="selB"/>
    <property type="match status" value="1"/>
</dbReference>
<proteinExistence type="predicted"/>
<name>A0A940SXC8_9ENTE</name>
<keyword evidence="6" id="KW-0342">GTP-binding</keyword>
<keyword evidence="3" id="KW-0963">Cytoplasm</keyword>
<dbReference type="SUPFAM" id="SSF52540">
    <property type="entry name" value="P-loop containing nucleoside triphosphate hydrolases"/>
    <property type="match status" value="1"/>
</dbReference>
<dbReference type="InterPro" id="IPR009001">
    <property type="entry name" value="Transl_elong_EF1A/Init_IF2_C"/>
</dbReference>
<sequence length="637" mass="70321">MSNQHIVIGTAGHIDHGKTTLIKGLTGIETDTTAEEKRRGVSINLGFAYLDLPDGQRIGIVDVPGHERFVKNMLAGVAGINLVLLVIDANEGIMPQTREHLDILQLLGVKDFIVVLTKVGTVEEDLRQLVVEDIRETLSHTALADAPLIETDAVLGIGMAALKSEIYRRVTSIEKSLNESEPRLNIDRVFSVKGHGTIVTGTLIDGSLKVGADLVVYPSAKKTKIRSIQVHESAQEEAFAGQRTALNLTKLSLGDLKRGDVITVKNNVTPTWMIDVKLRALPSAERPLGLWNRVHIHLGTKEVLGRVVPLGAADIPPGGEGYVQLRLEEQVAVKQGDHLILRSYSPTVTIAGGIVLEANAEKHRRYNQDILESLHVKESGDFNLVLLDYLNKQAGFVTAKTMADYLNTSSLKINQSLETLLAKKKVVQVNQTFISSCQLKEISSAIYELLQDYHQKFPLRSGMSLEEVRSRFELRQREVEAILLLLEGQGVVKRSQGSIKLASFSVIFSAEQQAIKKRIETTLLEAGLAPPSLAELLANDPAATAVLETLVGDSVYYLNQETVIHMTVYHSALAQVQSFLAAHGTMTLGEFRDMMHTSRKYSKMFLEHLDELNVTKRLEDSRVLVEYEGLSMRKVME</sequence>
<dbReference type="PROSITE" id="PS00301">
    <property type="entry name" value="G_TR_1"/>
    <property type="match status" value="1"/>
</dbReference>
<feature type="domain" description="Tr-type G" evidence="9">
    <location>
        <begin position="3"/>
        <end position="174"/>
    </location>
</feature>
<organism evidence="10 11">
    <name type="scientific">Vagococcus allomyrinae</name>
    <dbReference type="NCBI Taxonomy" id="2794353"/>
    <lineage>
        <taxon>Bacteria</taxon>
        <taxon>Bacillati</taxon>
        <taxon>Bacillota</taxon>
        <taxon>Bacilli</taxon>
        <taxon>Lactobacillales</taxon>
        <taxon>Enterococcaceae</taxon>
        <taxon>Vagococcus</taxon>
    </lineage>
</organism>
<dbReference type="InterPro" id="IPR005225">
    <property type="entry name" value="Small_GTP-bd"/>
</dbReference>
<dbReference type="SUPFAM" id="SSF50465">
    <property type="entry name" value="EF-Tu/eEF-1alpha/eIF2-gamma C-terminal domain"/>
    <property type="match status" value="1"/>
</dbReference>
<dbReference type="Gene3D" id="1.10.10.10">
    <property type="entry name" value="Winged helix-like DNA-binding domain superfamily/Winged helix DNA-binding domain"/>
    <property type="match status" value="1"/>
</dbReference>
<comment type="subcellular location">
    <subcellularLocation>
        <location evidence="1">Cytoplasm</location>
    </subcellularLocation>
</comment>
<dbReference type="Pfam" id="PF00009">
    <property type="entry name" value="GTP_EFTU"/>
    <property type="match status" value="1"/>
</dbReference>
<dbReference type="PROSITE" id="PS51722">
    <property type="entry name" value="G_TR_2"/>
    <property type="match status" value="1"/>
</dbReference>
<dbReference type="GO" id="GO:0003924">
    <property type="term" value="F:GTPase activity"/>
    <property type="evidence" value="ECO:0007669"/>
    <property type="project" value="InterPro"/>
</dbReference>
<evidence type="ECO:0000256" key="4">
    <source>
        <dbReference type="ARBA" id="ARBA00022741"/>
    </source>
</evidence>
<protein>
    <recommendedName>
        <fullName evidence="2">Selenocysteine-specific elongation factor</fullName>
    </recommendedName>
    <alternativeName>
        <fullName evidence="8">SelB translation factor</fullName>
    </alternativeName>
</protein>
<dbReference type="Gene3D" id="2.40.30.10">
    <property type="entry name" value="Translation factors"/>
    <property type="match status" value="1"/>
</dbReference>
<dbReference type="AlphaFoldDB" id="A0A940SXC8"/>
<dbReference type="CDD" id="cd04171">
    <property type="entry name" value="SelB"/>
    <property type="match status" value="1"/>
</dbReference>
<dbReference type="GO" id="GO:0003746">
    <property type="term" value="F:translation elongation factor activity"/>
    <property type="evidence" value="ECO:0007669"/>
    <property type="project" value="UniProtKB-KW"/>
</dbReference>
<evidence type="ECO:0000313" key="11">
    <source>
        <dbReference type="Proteomes" id="UP000674938"/>
    </source>
</evidence>
<reference evidence="10" key="1">
    <citation type="submission" date="2020-12" db="EMBL/GenBank/DDBJ databases">
        <title>Vagococcus allomyrinae sp. nov. and Enterococcus lavae sp. nov., isolated from the larvae of Allomyrina dichotoma.</title>
        <authorList>
            <person name="Lee S.D."/>
        </authorList>
    </citation>
    <scope>NUCLEOTIDE SEQUENCE</scope>
    <source>
        <strain evidence="10">BWB3-3</strain>
    </source>
</reference>
<gene>
    <name evidence="10" type="primary">selB</name>
    <name evidence="10" type="ORF">I6N95_24580</name>
</gene>
<dbReference type="CDD" id="cd15491">
    <property type="entry name" value="selB_III"/>
    <property type="match status" value="1"/>
</dbReference>
<evidence type="ECO:0000256" key="8">
    <source>
        <dbReference type="ARBA" id="ARBA00031615"/>
    </source>
</evidence>
<evidence type="ECO:0000256" key="3">
    <source>
        <dbReference type="ARBA" id="ARBA00022490"/>
    </source>
</evidence>
<dbReference type="InterPro" id="IPR009000">
    <property type="entry name" value="Transl_B-barrel_sf"/>
</dbReference>
<keyword evidence="10" id="KW-0251">Elongation factor</keyword>
<dbReference type="GO" id="GO:0005737">
    <property type="term" value="C:cytoplasm"/>
    <property type="evidence" value="ECO:0007669"/>
    <property type="project" value="UniProtKB-SubCell"/>
</dbReference>
<comment type="caution">
    <text evidence="10">The sequence shown here is derived from an EMBL/GenBank/DDBJ whole genome shotgun (WGS) entry which is preliminary data.</text>
</comment>